<protein>
    <submittedName>
        <fullName evidence="1">Uncharacterized protein</fullName>
    </submittedName>
</protein>
<dbReference type="EMBL" id="OX596104">
    <property type="protein sequence ID" value="CAN0022949.1"/>
    <property type="molecule type" value="Genomic_DNA"/>
</dbReference>
<evidence type="ECO:0000313" key="1">
    <source>
        <dbReference type="EMBL" id="CAN0022949.1"/>
    </source>
</evidence>
<evidence type="ECO:0000313" key="2">
    <source>
        <dbReference type="Proteomes" id="UP001162501"/>
    </source>
</evidence>
<proteinExistence type="predicted"/>
<dbReference type="Proteomes" id="UP001162501">
    <property type="component" value="Chromosome 20"/>
</dbReference>
<sequence length="86" mass="9273">MRAPGCPRRRTIFTGSAIVLHSPAAVQPRPLISVHRSTFGGSERVASVSLLASSGLFSRSSQRTLPCRKIQMSIWAAPTELRLLSG</sequence>
<reference evidence="1" key="2">
    <citation type="submission" date="2025-03" db="EMBL/GenBank/DDBJ databases">
        <authorList>
            <consortium name="ELIXIR-Norway"/>
            <consortium name="Elixir Norway"/>
        </authorList>
    </citation>
    <scope>NUCLEOTIDE SEQUENCE</scope>
</reference>
<gene>
    <name evidence="1" type="ORF">MRATA1EN22A_LOCUS10891</name>
</gene>
<organism evidence="1 2">
    <name type="scientific">Rangifer tarandus platyrhynchus</name>
    <name type="common">Svalbard reindeer</name>
    <dbReference type="NCBI Taxonomy" id="3082113"/>
    <lineage>
        <taxon>Eukaryota</taxon>
        <taxon>Metazoa</taxon>
        <taxon>Chordata</taxon>
        <taxon>Craniata</taxon>
        <taxon>Vertebrata</taxon>
        <taxon>Euteleostomi</taxon>
        <taxon>Mammalia</taxon>
        <taxon>Eutheria</taxon>
        <taxon>Laurasiatheria</taxon>
        <taxon>Artiodactyla</taxon>
        <taxon>Ruminantia</taxon>
        <taxon>Pecora</taxon>
        <taxon>Cervidae</taxon>
        <taxon>Odocoileinae</taxon>
        <taxon>Rangifer</taxon>
    </lineage>
</organism>
<accession>A0AC59YVY6</accession>
<name>A0AC59YVY6_RANTA</name>
<reference evidence="1" key="1">
    <citation type="submission" date="2023-05" db="EMBL/GenBank/DDBJ databases">
        <authorList>
            <consortium name="ELIXIR-Norway"/>
        </authorList>
    </citation>
    <scope>NUCLEOTIDE SEQUENCE</scope>
</reference>